<gene>
    <name evidence="8 10" type="primary">bioC</name>
    <name evidence="10" type="ORF">H9863_01210</name>
</gene>
<proteinExistence type="inferred from homology"/>
<evidence type="ECO:0000256" key="7">
    <source>
        <dbReference type="ARBA" id="ARBA00022756"/>
    </source>
</evidence>
<dbReference type="Gene3D" id="3.40.50.150">
    <property type="entry name" value="Vaccinia Virus protein VP39"/>
    <property type="match status" value="1"/>
</dbReference>
<dbReference type="GO" id="GO:0009102">
    <property type="term" value="P:biotin biosynthetic process"/>
    <property type="evidence" value="ECO:0007669"/>
    <property type="project" value="UniProtKB-UniRule"/>
</dbReference>
<evidence type="ECO:0000256" key="1">
    <source>
        <dbReference type="ARBA" id="ARBA00000852"/>
    </source>
</evidence>
<dbReference type="AlphaFoldDB" id="A0A9D1UYC5"/>
<name>A0A9D1UYC5_9BACT</name>
<organism evidence="10 11">
    <name type="scientific">Candidatus Odoribacter faecigallinarum</name>
    <dbReference type="NCBI Taxonomy" id="2838706"/>
    <lineage>
        <taxon>Bacteria</taxon>
        <taxon>Pseudomonadati</taxon>
        <taxon>Bacteroidota</taxon>
        <taxon>Bacteroidia</taxon>
        <taxon>Bacteroidales</taxon>
        <taxon>Odoribacteraceae</taxon>
        <taxon>Odoribacter</taxon>
    </lineage>
</organism>
<protein>
    <recommendedName>
        <fullName evidence="3 8">Malonyl-[acyl-carrier protein] O-methyltransferase</fullName>
        <shortName evidence="8">Malonyl-ACP O-methyltransferase</shortName>
        <ecNumber evidence="3 8">2.1.1.197</ecNumber>
    </recommendedName>
    <alternativeName>
        <fullName evidence="8">Biotin synthesis protein BioC</fullName>
    </alternativeName>
</protein>
<dbReference type="GO" id="GO:0032259">
    <property type="term" value="P:methylation"/>
    <property type="evidence" value="ECO:0007669"/>
    <property type="project" value="UniProtKB-KW"/>
</dbReference>
<keyword evidence="5 8" id="KW-0808">Transferase</keyword>
<dbReference type="PANTHER" id="PTHR43861">
    <property type="entry name" value="TRANS-ACONITATE 2-METHYLTRANSFERASE-RELATED"/>
    <property type="match status" value="1"/>
</dbReference>
<sequence length="254" mass="28146">MTAIDKAKVACCFGKSVESYEQHAHVQKEIAAHLAGLAGDYVKPLPAKVLEVGCGTGLLTGSIKRLWIGCDLWINDLVEGMCMKSAARFCIPASHCLVGDIEEIPLPGNMDCLLSASVFQWLSHPQATYARLAESLSAGGWLVFSTFGEDNCLELREVSGTGLPYLQKEETIAMLSGHFQVIHVEEEHRRLYFPDAVQVLKHIKQTGVNGLAGSQIWTRGKLQDFSARYARLFACDGMLPLTYHPRYFVCRKRQ</sequence>
<comment type="caution">
    <text evidence="10">The sequence shown here is derived from an EMBL/GenBank/DDBJ whole genome shotgun (WGS) entry which is preliminary data.</text>
</comment>
<dbReference type="InterPro" id="IPR013216">
    <property type="entry name" value="Methyltransf_11"/>
</dbReference>
<dbReference type="InterPro" id="IPR029063">
    <property type="entry name" value="SAM-dependent_MTases_sf"/>
</dbReference>
<dbReference type="GO" id="GO:0102130">
    <property type="term" value="F:malonyl-CoA methyltransferase activity"/>
    <property type="evidence" value="ECO:0007669"/>
    <property type="project" value="UniProtKB-EC"/>
</dbReference>
<reference evidence="10" key="2">
    <citation type="submission" date="2021-04" db="EMBL/GenBank/DDBJ databases">
        <authorList>
            <person name="Gilroy R."/>
        </authorList>
    </citation>
    <scope>NUCLEOTIDE SEQUENCE</scope>
    <source>
        <strain evidence="10">23274</strain>
    </source>
</reference>
<evidence type="ECO:0000256" key="2">
    <source>
        <dbReference type="ARBA" id="ARBA00004746"/>
    </source>
</evidence>
<evidence type="ECO:0000256" key="4">
    <source>
        <dbReference type="ARBA" id="ARBA00022603"/>
    </source>
</evidence>
<dbReference type="InterPro" id="IPR011814">
    <property type="entry name" value="BioC"/>
</dbReference>
<dbReference type="CDD" id="cd02440">
    <property type="entry name" value="AdoMet_MTases"/>
    <property type="match status" value="1"/>
</dbReference>
<evidence type="ECO:0000256" key="5">
    <source>
        <dbReference type="ARBA" id="ARBA00022679"/>
    </source>
</evidence>
<dbReference type="EMBL" id="DXFT01000021">
    <property type="protein sequence ID" value="HIX02721.1"/>
    <property type="molecule type" value="Genomic_DNA"/>
</dbReference>
<reference evidence="10" key="1">
    <citation type="journal article" date="2021" name="PeerJ">
        <title>Extensive microbial diversity within the chicken gut microbiome revealed by metagenomics and culture.</title>
        <authorList>
            <person name="Gilroy R."/>
            <person name="Ravi A."/>
            <person name="Getino M."/>
            <person name="Pursley I."/>
            <person name="Horton D.L."/>
            <person name="Alikhan N.F."/>
            <person name="Baker D."/>
            <person name="Gharbi K."/>
            <person name="Hall N."/>
            <person name="Watson M."/>
            <person name="Adriaenssens E.M."/>
            <person name="Foster-Nyarko E."/>
            <person name="Jarju S."/>
            <person name="Secka A."/>
            <person name="Antonio M."/>
            <person name="Oren A."/>
            <person name="Chaudhuri R.R."/>
            <person name="La Ragione R."/>
            <person name="Hildebrand F."/>
            <person name="Pallen M.J."/>
        </authorList>
    </citation>
    <scope>NUCLEOTIDE SEQUENCE</scope>
    <source>
        <strain evidence="10">23274</strain>
    </source>
</reference>
<dbReference type="NCBIfam" id="TIGR02072">
    <property type="entry name" value="BioC"/>
    <property type="match status" value="1"/>
</dbReference>
<evidence type="ECO:0000313" key="11">
    <source>
        <dbReference type="Proteomes" id="UP000824202"/>
    </source>
</evidence>
<feature type="domain" description="Methyltransferase type 11" evidence="9">
    <location>
        <begin position="50"/>
        <end position="144"/>
    </location>
</feature>
<accession>A0A9D1UYC5</accession>
<evidence type="ECO:0000259" key="9">
    <source>
        <dbReference type="Pfam" id="PF08241"/>
    </source>
</evidence>
<evidence type="ECO:0000256" key="3">
    <source>
        <dbReference type="ARBA" id="ARBA00012327"/>
    </source>
</evidence>
<comment type="similarity">
    <text evidence="8">Belongs to the methyltransferase superfamily.</text>
</comment>
<dbReference type="Pfam" id="PF08241">
    <property type="entry name" value="Methyltransf_11"/>
    <property type="match status" value="1"/>
</dbReference>
<comment type="function">
    <text evidence="8">Converts the free carboxyl group of a malonyl-thioester to its methyl ester by transfer of a methyl group from S-adenosyl-L-methionine (SAM). It allows to synthesize pimeloyl-ACP via the fatty acid synthetic pathway.</text>
</comment>
<evidence type="ECO:0000256" key="6">
    <source>
        <dbReference type="ARBA" id="ARBA00022691"/>
    </source>
</evidence>
<comment type="pathway">
    <text evidence="2 8">Cofactor biosynthesis; biotin biosynthesis.</text>
</comment>
<dbReference type="SUPFAM" id="SSF53335">
    <property type="entry name" value="S-adenosyl-L-methionine-dependent methyltransferases"/>
    <property type="match status" value="1"/>
</dbReference>
<evidence type="ECO:0000256" key="8">
    <source>
        <dbReference type="HAMAP-Rule" id="MF_00835"/>
    </source>
</evidence>
<keyword evidence="4 8" id="KW-0489">Methyltransferase</keyword>
<dbReference type="Proteomes" id="UP000824202">
    <property type="component" value="Unassembled WGS sequence"/>
</dbReference>
<evidence type="ECO:0000313" key="10">
    <source>
        <dbReference type="EMBL" id="HIX02721.1"/>
    </source>
</evidence>
<keyword evidence="7 8" id="KW-0093">Biotin biosynthesis</keyword>
<dbReference type="GO" id="GO:0010340">
    <property type="term" value="F:carboxyl-O-methyltransferase activity"/>
    <property type="evidence" value="ECO:0007669"/>
    <property type="project" value="UniProtKB-UniRule"/>
</dbReference>
<dbReference type="GO" id="GO:0008757">
    <property type="term" value="F:S-adenosylmethionine-dependent methyltransferase activity"/>
    <property type="evidence" value="ECO:0007669"/>
    <property type="project" value="InterPro"/>
</dbReference>
<keyword evidence="6 8" id="KW-0949">S-adenosyl-L-methionine</keyword>
<dbReference type="HAMAP" id="MF_00835">
    <property type="entry name" value="BioC"/>
    <property type="match status" value="1"/>
</dbReference>
<comment type="catalytic activity">
    <reaction evidence="1 8">
        <text>malonyl-[ACP] + S-adenosyl-L-methionine = malonyl-[ACP] methyl ester + S-adenosyl-L-homocysteine</text>
        <dbReference type="Rhea" id="RHEA:17105"/>
        <dbReference type="Rhea" id="RHEA-COMP:9623"/>
        <dbReference type="Rhea" id="RHEA-COMP:9954"/>
        <dbReference type="ChEBI" id="CHEBI:57856"/>
        <dbReference type="ChEBI" id="CHEBI:59789"/>
        <dbReference type="ChEBI" id="CHEBI:78449"/>
        <dbReference type="ChEBI" id="CHEBI:78845"/>
        <dbReference type="EC" id="2.1.1.197"/>
    </reaction>
</comment>
<dbReference type="EC" id="2.1.1.197" evidence="3 8"/>